<dbReference type="EMBL" id="MVGT01001101">
    <property type="protein sequence ID" value="OVA13680.1"/>
    <property type="molecule type" value="Genomic_DNA"/>
</dbReference>
<accession>A0A200QT94</accession>
<dbReference type="AlphaFoldDB" id="A0A200QT94"/>
<evidence type="ECO:0000313" key="2">
    <source>
        <dbReference type="Proteomes" id="UP000195402"/>
    </source>
</evidence>
<gene>
    <name evidence="1" type="ORF">BVC80_1761g49</name>
</gene>
<dbReference type="InParanoid" id="A0A200QT94"/>
<name>A0A200QT94_MACCD</name>
<comment type="caution">
    <text evidence="1">The sequence shown here is derived from an EMBL/GenBank/DDBJ whole genome shotgun (WGS) entry which is preliminary data.</text>
</comment>
<reference evidence="1 2" key="1">
    <citation type="journal article" date="2017" name="Mol. Plant">
        <title>The Genome of Medicinal Plant Macleaya cordata Provides New Insights into Benzylisoquinoline Alkaloids Metabolism.</title>
        <authorList>
            <person name="Liu X."/>
            <person name="Liu Y."/>
            <person name="Huang P."/>
            <person name="Ma Y."/>
            <person name="Qing Z."/>
            <person name="Tang Q."/>
            <person name="Cao H."/>
            <person name="Cheng P."/>
            <person name="Zheng Y."/>
            <person name="Yuan Z."/>
            <person name="Zhou Y."/>
            <person name="Liu J."/>
            <person name="Tang Z."/>
            <person name="Zhuo Y."/>
            <person name="Zhang Y."/>
            <person name="Yu L."/>
            <person name="Huang J."/>
            <person name="Yang P."/>
            <person name="Peng Q."/>
            <person name="Zhang J."/>
            <person name="Jiang W."/>
            <person name="Zhang Z."/>
            <person name="Lin K."/>
            <person name="Ro D.K."/>
            <person name="Chen X."/>
            <person name="Xiong X."/>
            <person name="Shang Y."/>
            <person name="Huang S."/>
            <person name="Zeng J."/>
        </authorList>
    </citation>
    <scope>NUCLEOTIDE SEQUENCE [LARGE SCALE GENOMIC DNA]</scope>
    <source>
        <strain evidence="2">cv. BLH2017</strain>
        <tissue evidence="1">Root</tissue>
    </source>
</reference>
<keyword evidence="2" id="KW-1185">Reference proteome</keyword>
<protein>
    <submittedName>
        <fullName evidence="1">Uncharacterized protein</fullName>
    </submittedName>
</protein>
<proteinExistence type="predicted"/>
<organism evidence="1 2">
    <name type="scientific">Macleaya cordata</name>
    <name type="common">Five-seeded plume-poppy</name>
    <name type="synonym">Bocconia cordata</name>
    <dbReference type="NCBI Taxonomy" id="56857"/>
    <lineage>
        <taxon>Eukaryota</taxon>
        <taxon>Viridiplantae</taxon>
        <taxon>Streptophyta</taxon>
        <taxon>Embryophyta</taxon>
        <taxon>Tracheophyta</taxon>
        <taxon>Spermatophyta</taxon>
        <taxon>Magnoliopsida</taxon>
        <taxon>Ranunculales</taxon>
        <taxon>Papaveraceae</taxon>
        <taxon>Papaveroideae</taxon>
        <taxon>Macleaya</taxon>
    </lineage>
</organism>
<sequence>MSKNKANLSIRDLRKTNVAFLAKCSRRYGEEKQVLWRRTVNAKYRGNPAAFFPTWTNNSQGRGVWKGVLKGVDTVKDGSKLEVKDGHSIEFWTEA</sequence>
<evidence type="ECO:0000313" key="1">
    <source>
        <dbReference type="EMBL" id="OVA13680.1"/>
    </source>
</evidence>
<dbReference type="Proteomes" id="UP000195402">
    <property type="component" value="Unassembled WGS sequence"/>
</dbReference>